<proteinExistence type="predicted"/>
<keyword evidence="5 7" id="KW-0472">Membrane</keyword>
<dbReference type="Pfam" id="PF01292">
    <property type="entry name" value="Ni_hydr_CYTB"/>
    <property type="match status" value="1"/>
</dbReference>
<keyword evidence="2" id="KW-1003">Cell membrane</keyword>
<evidence type="ECO:0000256" key="7">
    <source>
        <dbReference type="SAM" id="Phobius"/>
    </source>
</evidence>
<dbReference type="InterPro" id="IPR011577">
    <property type="entry name" value="Cyt_b561_bac/Ni-Hgenase"/>
</dbReference>
<feature type="transmembrane region" description="Helical" evidence="7">
    <location>
        <begin position="192"/>
        <end position="210"/>
    </location>
</feature>
<comment type="subcellular location">
    <subcellularLocation>
        <location evidence="1">Cell membrane</location>
        <topology evidence="1">Multi-pass membrane protein</topology>
    </subcellularLocation>
</comment>
<feature type="region of interest" description="Disordered" evidence="6">
    <location>
        <begin position="243"/>
        <end position="262"/>
    </location>
</feature>
<accession>A0ABS7QIC4</accession>
<keyword evidence="10" id="KW-1185">Reference proteome</keyword>
<evidence type="ECO:0000313" key="10">
    <source>
        <dbReference type="Proteomes" id="UP000778578"/>
    </source>
</evidence>
<feature type="transmembrane region" description="Helical" evidence="7">
    <location>
        <begin position="98"/>
        <end position="116"/>
    </location>
</feature>
<keyword evidence="4 7" id="KW-1133">Transmembrane helix</keyword>
<feature type="transmembrane region" description="Helical" evidence="7">
    <location>
        <begin position="64"/>
        <end position="86"/>
    </location>
</feature>
<dbReference type="EMBL" id="JAINZZ010000094">
    <property type="protein sequence ID" value="MBY8882920.1"/>
    <property type="molecule type" value="Genomic_DNA"/>
</dbReference>
<dbReference type="PANTHER" id="PTHR30074">
    <property type="entry name" value="FORMATE DEHYDROGENASE, NITRATE-INDUCIBLE, CYTOCHROME B556 FDN SUBUNIT"/>
    <property type="match status" value="1"/>
</dbReference>
<feature type="domain" description="Cytochrome b561 bacterial/Ni-hydrogenase" evidence="8">
    <location>
        <begin position="51"/>
        <end position="210"/>
    </location>
</feature>
<evidence type="ECO:0000256" key="5">
    <source>
        <dbReference type="ARBA" id="ARBA00023136"/>
    </source>
</evidence>
<evidence type="ECO:0000256" key="2">
    <source>
        <dbReference type="ARBA" id="ARBA00022475"/>
    </source>
</evidence>
<gene>
    <name evidence="9" type="ORF">K7862_35600</name>
</gene>
<evidence type="ECO:0000259" key="8">
    <source>
        <dbReference type="Pfam" id="PF01292"/>
    </source>
</evidence>
<feature type="transmembrane region" description="Helical" evidence="7">
    <location>
        <begin position="158"/>
        <end position="180"/>
    </location>
</feature>
<comment type="caution">
    <text evidence="9">The sequence shown here is derived from an EMBL/GenBank/DDBJ whole genome shotgun (WGS) entry which is preliminary data.</text>
</comment>
<dbReference type="Gene3D" id="1.20.950.20">
    <property type="entry name" value="Transmembrane di-heme cytochromes, Chain C"/>
    <property type="match status" value="1"/>
</dbReference>
<keyword evidence="3 7" id="KW-0812">Transmembrane</keyword>
<protein>
    <submittedName>
        <fullName evidence="9">Cytochrome b/b6 domain-containing protein</fullName>
    </submittedName>
</protein>
<dbReference type="Proteomes" id="UP000778578">
    <property type="component" value="Unassembled WGS sequence"/>
</dbReference>
<name>A0ABS7QIC4_9ACTN</name>
<feature type="region of interest" description="Disordered" evidence="6">
    <location>
        <begin position="1"/>
        <end position="47"/>
    </location>
</feature>
<reference evidence="9 10" key="1">
    <citation type="submission" date="2021-08" db="EMBL/GenBank/DDBJ databases">
        <title>WGS of actinomycetes from Thailand.</title>
        <authorList>
            <person name="Thawai C."/>
        </authorList>
    </citation>
    <scope>NUCLEOTIDE SEQUENCE [LARGE SCALE GENOMIC DNA]</scope>
    <source>
        <strain evidence="9 10">PLK6-54</strain>
    </source>
</reference>
<dbReference type="InterPro" id="IPR016174">
    <property type="entry name" value="Di-haem_cyt_TM"/>
</dbReference>
<evidence type="ECO:0000256" key="4">
    <source>
        <dbReference type="ARBA" id="ARBA00022989"/>
    </source>
</evidence>
<evidence type="ECO:0000256" key="3">
    <source>
        <dbReference type="ARBA" id="ARBA00022692"/>
    </source>
</evidence>
<evidence type="ECO:0000256" key="1">
    <source>
        <dbReference type="ARBA" id="ARBA00004651"/>
    </source>
</evidence>
<evidence type="ECO:0000313" key="9">
    <source>
        <dbReference type="EMBL" id="MBY8882920.1"/>
    </source>
</evidence>
<dbReference type="InterPro" id="IPR051817">
    <property type="entry name" value="FDH_cytochrome_b556_subunit"/>
</dbReference>
<dbReference type="SUPFAM" id="SSF81342">
    <property type="entry name" value="Transmembrane di-heme cytochromes"/>
    <property type="match status" value="1"/>
</dbReference>
<evidence type="ECO:0000256" key="6">
    <source>
        <dbReference type="SAM" id="MobiDB-lite"/>
    </source>
</evidence>
<organism evidence="9 10">
    <name type="scientific">Actinacidiphila acidipaludis</name>
    <dbReference type="NCBI Taxonomy" id="2873382"/>
    <lineage>
        <taxon>Bacteria</taxon>
        <taxon>Bacillati</taxon>
        <taxon>Actinomycetota</taxon>
        <taxon>Actinomycetes</taxon>
        <taxon>Kitasatosporales</taxon>
        <taxon>Streptomycetaceae</taxon>
        <taxon>Actinacidiphila</taxon>
    </lineage>
</organism>
<dbReference type="PANTHER" id="PTHR30074:SF6">
    <property type="entry name" value="FORMATE DEHYDROGENASE GAMMA SUBUNIT"/>
    <property type="match status" value="1"/>
</dbReference>
<sequence length="262" mass="28938">MTPRPDRGGPVRPGAAGGRADAEPVPGDADRARHRAGGAEGGGQRPGRIKRFSRAERMVHRATGLLMLVCLVSAACLYLGPLAVLVGRRHLMVTVHEWSGISLPLPFLLGLLSAEFRADLRRLNRFAPYDREWLRAARHRLRGPQARPAGKFNAGQKLYAGWLAGAVVVMAFTGLLMWFLGLLPAISRTSAIFVHDLLAWAIVIVLLGHVRKAFEDPETRLGMRTGYVSRTWAQRHHSRWLGEEHETGGDDRADRADRADRS</sequence>